<dbReference type="EMBL" id="SDHX01000002">
    <property type="protein sequence ID" value="RXK53308.1"/>
    <property type="molecule type" value="Genomic_DNA"/>
</dbReference>
<accession>A0A4Q1C4H0</accession>
<feature type="transmembrane region" description="Helical" evidence="6">
    <location>
        <begin position="55"/>
        <end position="75"/>
    </location>
</feature>
<keyword evidence="4 6" id="KW-1133">Transmembrane helix</keyword>
<dbReference type="Proteomes" id="UP000290218">
    <property type="component" value="Unassembled WGS sequence"/>
</dbReference>
<keyword evidence="8" id="KW-1185">Reference proteome</keyword>
<protein>
    <submittedName>
        <fullName evidence="7">MFS transporter</fullName>
    </submittedName>
</protein>
<reference evidence="7 8" key="1">
    <citation type="submission" date="2019-01" db="EMBL/GenBank/DDBJ databases">
        <title>Lacunisphaera sp. strain TWA-58.</title>
        <authorList>
            <person name="Chen W.-M."/>
        </authorList>
    </citation>
    <scope>NUCLEOTIDE SEQUENCE [LARGE SCALE GENOMIC DNA]</scope>
    <source>
        <strain evidence="7 8">TWA-58</strain>
    </source>
</reference>
<feature type="transmembrane region" description="Helical" evidence="6">
    <location>
        <begin position="151"/>
        <end position="175"/>
    </location>
</feature>
<evidence type="ECO:0000256" key="5">
    <source>
        <dbReference type="ARBA" id="ARBA00023136"/>
    </source>
</evidence>
<dbReference type="GO" id="GO:0022857">
    <property type="term" value="F:transmembrane transporter activity"/>
    <property type="evidence" value="ECO:0007669"/>
    <property type="project" value="InterPro"/>
</dbReference>
<feature type="transmembrane region" description="Helical" evidence="6">
    <location>
        <begin position="114"/>
        <end position="139"/>
    </location>
</feature>
<comment type="subcellular location">
    <subcellularLocation>
        <location evidence="1">Membrane</location>
        <topology evidence="1">Multi-pass membrane protein</topology>
    </subcellularLocation>
</comment>
<evidence type="ECO:0000313" key="8">
    <source>
        <dbReference type="Proteomes" id="UP000290218"/>
    </source>
</evidence>
<dbReference type="Gene3D" id="1.20.1250.20">
    <property type="entry name" value="MFS general substrate transporter like domains"/>
    <property type="match status" value="1"/>
</dbReference>
<feature type="transmembrane region" description="Helical" evidence="6">
    <location>
        <begin position="311"/>
        <end position="329"/>
    </location>
</feature>
<evidence type="ECO:0000313" key="7">
    <source>
        <dbReference type="EMBL" id="RXK53308.1"/>
    </source>
</evidence>
<evidence type="ECO:0000256" key="1">
    <source>
        <dbReference type="ARBA" id="ARBA00004141"/>
    </source>
</evidence>
<feature type="transmembrane region" description="Helical" evidence="6">
    <location>
        <begin position="280"/>
        <end position="304"/>
    </location>
</feature>
<dbReference type="PANTHER" id="PTHR12778:SF10">
    <property type="entry name" value="MAJOR FACILITATOR SUPERFAMILY DOMAIN-CONTAINING PROTEIN 3"/>
    <property type="match status" value="1"/>
</dbReference>
<proteinExistence type="predicted"/>
<dbReference type="OrthoDB" id="924673at2"/>
<dbReference type="GO" id="GO:0016020">
    <property type="term" value="C:membrane"/>
    <property type="evidence" value="ECO:0007669"/>
    <property type="project" value="UniProtKB-SubCell"/>
</dbReference>
<organism evidence="7 8">
    <name type="scientific">Oleiharenicola lentus</name>
    <dbReference type="NCBI Taxonomy" id="2508720"/>
    <lineage>
        <taxon>Bacteria</taxon>
        <taxon>Pseudomonadati</taxon>
        <taxon>Verrucomicrobiota</taxon>
        <taxon>Opitutia</taxon>
        <taxon>Opitutales</taxon>
        <taxon>Opitutaceae</taxon>
        <taxon>Oleiharenicola</taxon>
    </lineage>
</organism>
<keyword evidence="5 6" id="KW-0472">Membrane</keyword>
<dbReference type="AlphaFoldDB" id="A0A4Q1C4H0"/>
<name>A0A4Q1C4H0_9BACT</name>
<evidence type="ECO:0000256" key="6">
    <source>
        <dbReference type="SAM" id="Phobius"/>
    </source>
</evidence>
<keyword evidence="2" id="KW-0813">Transport</keyword>
<feature type="transmembrane region" description="Helical" evidence="6">
    <location>
        <begin position="376"/>
        <end position="397"/>
    </location>
</feature>
<feature type="transmembrane region" description="Helical" evidence="6">
    <location>
        <begin position="403"/>
        <end position="422"/>
    </location>
</feature>
<dbReference type="SUPFAM" id="SSF103473">
    <property type="entry name" value="MFS general substrate transporter"/>
    <property type="match status" value="1"/>
</dbReference>
<feature type="transmembrane region" description="Helical" evidence="6">
    <location>
        <begin position="335"/>
        <end position="355"/>
    </location>
</feature>
<evidence type="ECO:0000256" key="2">
    <source>
        <dbReference type="ARBA" id="ARBA00022448"/>
    </source>
</evidence>
<dbReference type="RefSeq" id="WP_129048897.1">
    <property type="nucleotide sequence ID" value="NZ_SDHX01000002.1"/>
</dbReference>
<feature type="transmembrane region" description="Helical" evidence="6">
    <location>
        <begin position="20"/>
        <end position="43"/>
    </location>
</feature>
<evidence type="ECO:0000256" key="4">
    <source>
        <dbReference type="ARBA" id="ARBA00022989"/>
    </source>
</evidence>
<dbReference type="InterPro" id="IPR036259">
    <property type="entry name" value="MFS_trans_sf"/>
</dbReference>
<dbReference type="InterPro" id="IPR004752">
    <property type="entry name" value="AmpG_permease/AT-1"/>
</dbReference>
<evidence type="ECO:0000256" key="3">
    <source>
        <dbReference type="ARBA" id="ARBA00022692"/>
    </source>
</evidence>
<feature type="transmembrane region" description="Helical" evidence="6">
    <location>
        <begin position="181"/>
        <end position="200"/>
    </location>
</feature>
<feature type="transmembrane region" description="Helical" evidence="6">
    <location>
        <begin position="87"/>
        <end position="108"/>
    </location>
</feature>
<dbReference type="Pfam" id="PF07690">
    <property type="entry name" value="MFS_1"/>
    <property type="match status" value="1"/>
</dbReference>
<dbReference type="InterPro" id="IPR011701">
    <property type="entry name" value="MFS"/>
</dbReference>
<feature type="transmembrane region" description="Helical" evidence="6">
    <location>
        <begin position="245"/>
        <end position="268"/>
    </location>
</feature>
<gene>
    <name evidence="7" type="ORF">ESB00_16550</name>
</gene>
<comment type="caution">
    <text evidence="7">The sequence shown here is derived from an EMBL/GenBank/DDBJ whole genome shotgun (WGS) entry which is preliminary data.</text>
</comment>
<keyword evidence="3 6" id="KW-0812">Transmembrane</keyword>
<sequence>MQFLPRFPLVLSESKKLRLISMTAFYFAQGLPIGLYLTAVAAWVSKNGASASDVAFLVTTTYLPWSFKFFGAALMDRYTYLAMGRRRIWLIASQFLMFIGLLVAALASPGPGDISVLAYVGFAIFVGSAMQDVAVDGLAVDLLPDEEQGTASAFMFAGQAFGIAIGAALGGTLLARYGSTVTFLGFVPLVGLTCLLAIILRERTGEKILPWTTGQASPATRMVGSINWLAILKITLVSMVKRDSLFFLAATTVVRTTSGIFVAFWPAYATTKANWSTQDYSAMVAVVGLVVATSGMGLGTLLNAKLGPRRACIFSAGLYIVLGGLLIALPQLGLLWAGLIALYAFSDSTSLLFTISGNPLRMRLSDKRVAATQFTIYNSLGNLPVPAGAYLLAWTTAQGGQTMTMTTVIGLAIIGMILMSLLRIGNVVDNVPESGRPPRMD</sequence>
<dbReference type="PANTHER" id="PTHR12778">
    <property type="entry name" value="SOLUTE CARRIER FAMILY 33 ACETYL-COA TRANSPORTER -RELATED"/>
    <property type="match status" value="1"/>
</dbReference>